<sequence length="1208" mass="130367">MEPITRRLVASISRENNAYDATGVVPGDDLWRSCHDNVERVLEMLVLSVQPDGSLSPVDDLDQLLDAARATGGRRAEQGLPLDDVLRSYRIGGRLIWEDLVTRSDPPLDPESFLNLGVWLWSSVDTSSAEVARAYRRTEQRLLRADTQRMAALWEGLLGGRAREEAFAQEASRSMDLPAHAPLLLVLLRCTTPEDAADAPADVVEEHHLLTAWQTRADGDVVGVLALPDEAGHHRVVAALVDAAESTGLRGGVSGRCGGLAEVDEAFEQARMAAAGLDGAGLRSHDDRLVPALLLSSPQISRQLVDHWLGPLLALPEAESAELLDTLFAWVAAGGSDQPCRHGDPVPPQHGPQPTGPGLDDHPAAPAGRATADRSGTCAAGVRGRPALIHPTDTPPVRAAQPRVPERGQARIAREVGWKVQCTCPDNAVDPGADDDRYAPHRAPRLPLWPESTELHGLRHRRRHPRDRCGDDPRQRACRGGHPDGAGSGRDPRPQRPAHPGRRAHRQPDHREDRHRRPRLLRPPRAEVGQGIITSSTMMIAEELDLPLDKIDVTPAKARPELMFNQLTGGSNTTISTYTPIRVAAALAKQQLLRAAAVVLGDTVDALVAKSGVITGPSGQISYGDLAVRASVTDTVRAQVTLKTRAQHTVIGTPQGRTDARDAVTGKKKFAMDLDVADALPTMVARPPTHNGTPVRLKNEAAVLDLPGVTDVARCPDRHRGAGQDLRSVHRRHQGDGHRVGGGKLAGESDASIPAKVKKAQLPMVVPKVPVLTQRVDAEFTFRFRSNSSLEPNCAIADVRAGSAEIWASLKSPVVAREEIAGELGLPVSKVTVNVARGGGSFGRKLFHDAALEAARISKAMGKPVRLMWHRVDEPRQGRLHPLATSRVRATHLLGEVLSFEQRHTSVQTDFGHGPGDIITNHAAKLPVAGNLSFAQTIFTLTQEVPYNFGAVTQLLSETDDRFNTGSMRNIYSPDVRTANELVVDELARKMRKDPVAFRRKFLRSSSAAKAALDKVAELGEWGRRLPDGVVQGVAIHKEYKGVTACLVELDTRPQTVNRDVRNAVTGPRVTKAFFAVDAGLVINPTGLEAQMLGGVMDGIALALTSSCHFEDGHFLEASWDNYFYTRQWNVPPEITVEIMPSDAGQPGGAGEAGVAASFAAIACAYARATGKMPTEFPINHADELAFEPKPFTPSVVQSPTDGLDHTY</sequence>
<name>A0AC61U5S7_9MICO</name>
<evidence type="ECO:0000313" key="2">
    <source>
        <dbReference type="Proteomes" id="UP001059663"/>
    </source>
</evidence>
<organism evidence="1 2">
    <name type="scientific">Janibacter limosus</name>
    <dbReference type="NCBI Taxonomy" id="53458"/>
    <lineage>
        <taxon>Bacteria</taxon>
        <taxon>Bacillati</taxon>
        <taxon>Actinomycetota</taxon>
        <taxon>Actinomycetes</taxon>
        <taxon>Micrococcales</taxon>
        <taxon>Intrasporangiaceae</taxon>
        <taxon>Janibacter</taxon>
    </lineage>
</organism>
<protein>
    <submittedName>
        <fullName evidence="1">Molybdopterin-dependent oxidoreductase</fullName>
    </submittedName>
</protein>
<reference evidence="1" key="1">
    <citation type="submission" date="2021-11" db="EMBL/GenBank/DDBJ databases">
        <title>Study of the species diversity of bacterial strains isolated from a unique natural object - Shulgan-Tash cave (Bashkiria).</title>
        <authorList>
            <person name="Sazanova A.L."/>
            <person name="Chirak E.R."/>
            <person name="Safronova V.I."/>
        </authorList>
    </citation>
    <scope>NUCLEOTIDE SEQUENCE</scope>
    <source>
        <strain evidence="1">P1</strain>
    </source>
</reference>
<dbReference type="EMBL" id="CP087977">
    <property type="protein sequence ID" value="UUZ45360.1"/>
    <property type="molecule type" value="Genomic_DNA"/>
</dbReference>
<accession>A0AC61U5S7</accession>
<gene>
    <name evidence="1" type="ORF">LP422_03960</name>
</gene>
<dbReference type="Proteomes" id="UP001059663">
    <property type="component" value="Chromosome"/>
</dbReference>
<evidence type="ECO:0000313" key="1">
    <source>
        <dbReference type="EMBL" id="UUZ45360.1"/>
    </source>
</evidence>
<proteinExistence type="predicted"/>